<evidence type="ECO:0000256" key="2">
    <source>
        <dbReference type="PIRSR" id="PIRSR006386-1"/>
    </source>
</evidence>
<dbReference type="InterPro" id="IPR036249">
    <property type="entry name" value="Thioredoxin-like_sf"/>
</dbReference>
<evidence type="ECO:0000313" key="5">
    <source>
        <dbReference type="Proteomes" id="UP000270530"/>
    </source>
</evidence>
<evidence type="ECO:0000313" key="4">
    <source>
        <dbReference type="EMBL" id="BBD80193.1"/>
    </source>
</evidence>
<accession>A0A2Z6E575</accession>
<dbReference type="SUPFAM" id="SSF52833">
    <property type="entry name" value="Thioredoxin-like"/>
    <property type="match status" value="1"/>
</dbReference>
<dbReference type="AlphaFoldDB" id="A0A2Z6E575"/>
<evidence type="ECO:0000259" key="3">
    <source>
        <dbReference type="Pfam" id="PF01323"/>
    </source>
</evidence>
<dbReference type="PIRSF" id="PIRSF006386">
    <property type="entry name" value="HCCAis_GSTk"/>
    <property type="match status" value="1"/>
</dbReference>
<dbReference type="InterPro" id="IPR044087">
    <property type="entry name" value="NahD-like"/>
</dbReference>
<dbReference type="RefSeq" id="WP_126537958.1">
    <property type="nucleotide sequence ID" value="NZ_AP018560.1"/>
</dbReference>
<dbReference type="GO" id="GO:1901170">
    <property type="term" value="P:naphthalene catabolic process"/>
    <property type="evidence" value="ECO:0007669"/>
    <property type="project" value="InterPro"/>
</dbReference>
<reference evidence="5" key="1">
    <citation type="submission" date="2018-04" db="EMBL/GenBank/DDBJ databases">
        <authorList>
            <person name="Watanabe M."/>
            <person name="Kojima H."/>
        </authorList>
    </citation>
    <scope>NUCLEOTIDE SEQUENCE [LARGE SCALE GENOMIC DNA]</scope>
    <source>
        <strain evidence="5">Dysh456</strain>
    </source>
</reference>
<gene>
    <name evidence="4" type="ORF">ALSL_1537</name>
</gene>
<sequence length="210" mass="23054">MPVTWYFDFVSPFAYLQWPKVRALAAQQPVLLRPILFAGVLDRLGLRGPAEIPGKRAFVYRFVLWRARQTGLPLAFPPSHPFNPLAALRLCIAAGSTPEAVDAIFDWIWRQGRPADDARQLEPVATRLGIGDAAGAIADPAVKAQLKANFEAAMDEGVFGVPTLSLGEGRLFWGDDAHDFALACLRDPSVLDEPDMRRVAQLPIGARRTP</sequence>
<feature type="domain" description="DSBA-like thioredoxin" evidence="3">
    <location>
        <begin position="3"/>
        <end position="180"/>
    </location>
</feature>
<dbReference type="EMBL" id="AP018560">
    <property type="protein sequence ID" value="BBD80193.1"/>
    <property type="molecule type" value="Genomic_DNA"/>
</dbReference>
<dbReference type="GO" id="GO:0004364">
    <property type="term" value="F:glutathione transferase activity"/>
    <property type="evidence" value="ECO:0007669"/>
    <property type="project" value="TreeGrafter"/>
</dbReference>
<comment type="catalytic activity">
    <reaction evidence="1">
        <text>2-hydroxychromene-2-carboxylate = (3E)-4-(2-hydroxyphenyl)-2-oxobut-3-enoate</text>
        <dbReference type="Rhea" id="RHEA:27401"/>
        <dbReference type="ChEBI" id="CHEBI:59350"/>
        <dbReference type="ChEBI" id="CHEBI:59353"/>
        <dbReference type="EC" id="5.99.1.4"/>
    </reaction>
</comment>
<dbReference type="PANTHER" id="PTHR42943:SF2">
    <property type="entry name" value="GLUTATHIONE S-TRANSFERASE KAPPA 1"/>
    <property type="match status" value="1"/>
</dbReference>
<keyword evidence="1 4" id="KW-0413">Isomerase</keyword>
<protein>
    <recommendedName>
        <fullName evidence="1">2-hydroxychromene-2-carboxylate isomerase</fullName>
        <ecNumber evidence="1">5.99.1.4</ecNumber>
    </recommendedName>
</protein>
<dbReference type="Proteomes" id="UP000270530">
    <property type="component" value="Chromosome"/>
</dbReference>
<dbReference type="InterPro" id="IPR014440">
    <property type="entry name" value="HCCAis_GSTk"/>
</dbReference>
<feature type="active site" description="Nucleophile" evidence="2">
    <location>
        <position position="11"/>
    </location>
</feature>
<dbReference type="InterPro" id="IPR001853">
    <property type="entry name" value="DSBA-like_thioredoxin_dom"/>
</dbReference>
<dbReference type="InterPro" id="IPR051924">
    <property type="entry name" value="GST_Kappa/NadH"/>
</dbReference>
<evidence type="ECO:0000256" key="1">
    <source>
        <dbReference type="PIRNR" id="PIRNR006386"/>
    </source>
</evidence>
<dbReference type="Pfam" id="PF01323">
    <property type="entry name" value="DSBA"/>
    <property type="match status" value="1"/>
</dbReference>
<dbReference type="GO" id="GO:0006749">
    <property type="term" value="P:glutathione metabolic process"/>
    <property type="evidence" value="ECO:0007669"/>
    <property type="project" value="TreeGrafter"/>
</dbReference>
<dbReference type="CDD" id="cd03022">
    <property type="entry name" value="DsbA_HCCA_Iso"/>
    <property type="match status" value="1"/>
</dbReference>
<comment type="similarity">
    <text evidence="1">Belongs to the GST superfamily. NadH family.</text>
</comment>
<dbReference type="GO" id="GO:0004602">
    <property type="term" value="F:glutathione peroxidase activity"/>
    <property type="evidence" value="ECO:0007669"/>
    <property type="project" value="TreeGrafter"/>
</dbReference>
<dbReference type="OrthoDB" id="5244108at2"/>
<dbReference type="GO" id="GO:0018845">
    <property type="term" value="F:2-hydroxychromene-2-carboxylate isomerase activity"/>
    <property type="evidence" value="ECO:0007669"/>
    <property type="project" value="UniProtKB-UniRule"/>
</dbReference>
<dbReference type="EC" id="5.99.1.4" evidence="1"/>
<reference evidence="5" key="2">
    <citation type="submission" date="2018-06" db="EMBL/GenBank/DDBJ databases">
        <title>Genome sequence of Rhodanobacteraceae bacterium strain Dysh456.</title>
        <authorList>
            <person name="Fukui M."/>
        </authorList>
    </citation>
    <scope>NUCLEOTIDE SEQUENCE [LARGE SCALE GENOMIC DNA]</scope>
    <source>
        <strain evidence="5">Dysh456</strain>
    </source>
</reference>
<dbReference type="KEGG" id="rbd:ALSL_1537"/>
<dbReference type="PANTHER" id="PTHR42943">
    <property type="entry name" value="GLUTATHIONE S-TRANSFERASE KAPPA"/>
    <property type="match status" value="1"/>
</dbReference>
<organism evidence="4 5">
    <name type="scientific">Aerosticca soli</name>
    <dbReference type="NCBI Taxonomy" id="2010829"/>
    <lineage>
        <taxon>Bacteria</taxon>
        <taxon>Pseudomonadati</taxon>
        <taxon>Pseudomonadota</taxon>
        <taxon>Gammaproteobacteria</taxon>
        <taxon>Lysobacterales</taxon>
        <taxon>Rhodanobacteraceae</taxon>
        <taxon>Aerosticca</taxon>
    </lineage>
</organism>
<dbReference type="Gene3D" id="3.40.30.10">
    <property type="entry name" value="Glutaredoxin"/>
    <property type="match status" value="1"/>
</dbReference>
<keyword evidence="5" id="KW-1185">Reference proteome</keyword>
<name>A0A2Z6E575_9GAMM</name>
<proteinExistence type="inferred from homology"/>